<dbReference type="SUPFAM" id="SSF57850">
    <property type="entry name" value="RING/U-box"/>
    <property type="match status" value="1"/>
</dbReference>
<evidence type="ECO:0000313" key="18">
    <source>
        <dbReference type="Proteomes" id="UP000636800"/>
    </source>
</evidence>
<dbReference type="Gene3D" id="3.30.40.10">
    <property type="entry name" value="Zinc/RING finger domain, C3HC4 (zinc finger)"/>
    <property type="match status" value="1"/>
</dbReference>
<dbReference type="InterPro" id="IPR013083">
    <property type="entry name" value="Znf_RING/FYVE/PHD"/>
</dbReference>
<keyword evidence="6" id="KW-0479">Metal-binding</keyword>
<name>A0A835Q4Y3_VANPL</name>
<feature type="transmembrane region" description="Helical" evidence="14">
    <location>
        <begin position="177"/>
        <end position="194"/>
    </location>
</feature>
<evidence type="ECO:0000256" key="3">
    <source>
        <dbReference type="ARBA" id="ARBA00012483"/>
    </source>
</evidence>
<comment type="catalytic activity">
    <reaction evidence="1">
        <text>S-ubiquitinyl-[E2 ubiquitin-conjugating enzyme]-L-cysteine + [acceptor protein]-L-lysine = [E2 ubiquitin-conjugating enzyme]-L-cysteine + N(6)-ubiquitinyl-[acceptor protein]-L-lysine.</text>
        <dbReference type="EC" id="2.3.2.27"/>
    </reaction>
</comment>
<dbReference type="GO" id="GO:0016567">
    <property type="term" value="P:protein ubiquitination"/>
    <property type="evidence" value="ECO:0007669"/>
    <property type="project" value="TreeGrafter"/>
</dbReference>
<dbReference type="Proteomes" id="UP000639772">
    <property type="component" value="Chromosome 10"/>
</dbReference>
<dbReference type="PROSITE" id="PS50089">
    <property type="entry name" value="ZF_RING_2"/>
    <property type="match status" value="1"/>
</dbReference>
<dbReference type="SMART" id="SM00184">
    <property type="entry name" value="RING"/>
    <property type="match status" value="1"/>
</dbReference>
<evidence type="ECO:0000256" key="13">
    <source>
        <dbReference type="SAM" id="MobiDB-lite"/>
    </source>
</evidence>
<evidence type="ECO:0000256" key="12">
    <source>
        <dbReference type="PROSITE-ProRule" id="PRU00175"/>
    </source>
</evidence>
<feature type="region of interest" description="Disordered" evidence="13">
    <location>
        <begin position="1"/>
        <end position="20"/>
    </location>
</feature>
<evidence type="ECO:0000256" key="2">
    <source>
        <dbReference type="ARBA" id="ARBA00004141"/>
    </source>
</evidence>
<feature type="compositionally biased region" description="Polar residues" evidence="13">
    <location>
        <begin position="1"/>
        <end position="11"/>
    </location>
</feature>
<keyword evidence="9" id="KW-0862">Zinc</keyword>
<evidence type="ECO:0000256" key="4">
    <source>
        <dbReference type="ARBA" id="ARBA00022679"/>
    </source>
</evidence>
<evidence type="ECO:0000256" key="5">
    <source>
        <dbReference type="ARBA" id="ARBA00022692"/>
    </source>
</evidence>
<evidence type="ECO:0000313" key="17">
    <source>
        <dbReference type="EMBL" id="KAG0465702.1"/>
    </source>
</evidence>
<dbReference type="EC" id="2.3.2.27" evidence="3"/>
<feature type="transmembrane region" description="Helical" evidence="14">
    <location>
        <begin position="69"/>
        <end position="90"/>
    </location>
</feature>
<comment type="caution">
    <text evidence="16">The sequence shown here is derived from an EMBL/GenBank/DDBJ whole genome shotgun (WGS) entry which is preliminary data.</text>
</comment>
<proteinExistence type="predicted"/>
<protein>
    <recommendedName>
        <fullName evidence="3">RING-type E3 ubiquitin transferase</fullName>
        <ecNumber evidence="3">2.3.2.27</ecNumber>
    </recommendedName>
</protein>
<sequence>MDENGGSTRSASPEPLLRRLQRSPPARRNRLVTLLGRAAGRRGPPAMVRETAAWQLEERRTDWAYSRPVVALDISWNLAFAVVSISLLVATTRERPNVPLRPWIAGYALQCLLHVALVWSEYRRRRGAGSLSDIDEESGAASLQEDFSPVDSGEDSDDSRAAGRSPQASFAKRCESLNTMTSFVWWIVGFYWLISGGELLVQNAPRLYWLAVVFLAFDVCFAIFCVALAFVIGVALCCCLPCIIALLYAFAGQDGASEADISLLPRYRYASSSLEGEKKAEMGLMIPIMDGSRSFVEEQVMTPEYAECCICLSSYEDGNELHALPCGHHFHSACVAKWLKINATCPLCKRNILKSSDCV</sequence>
<dbReference type="EMBL" id="JADCNM010000010">
    <property type="protein sequence ID" value="KAG0465702.1"/>
    <property type="molecule type" value="Genomic_DNA"/>
</dbReference>
<comment type="subcellular location">
    <subcellularLocation>
        <location evidence="2">Membrane</location>
        <topology evidence="2">Multi-pass membrane protein</topology>
    </subcellularLocation>
</comment>
<evidence type="ECO:0000256" key="1">
    <source>
        <dbReference type="ARBA" id="ARBA00000900"/>
    </source>
</evidence>
<dbReference type="GO" id="GO:0008270">
    <property type="term" value="F:zinc ion binding"/>
    <property type="evidence" value="ECO:0007669"/>
    <property type="project" value="UniProtKB-KW"/>
</dbReference>
<evidence type="ECO:0000256" key="14">
    <source>
        <dbReference type="SAM" id="Phobius"/>
    </source>
</evidence>
<dbReference type="GO" id="GO:0016020">
    <property type="term" value="C:membrane"/>
    <property type="evidence" value="ECO:0007669"/>
    <property type="project" value="UniProtKB-SubCell"/>
</dbReference>
<accession>A0A835Q4Y3</accession>
<dbReference type="GO" id="GO:0061630">
    <property type="term" value="F:ubiquitin protein ligase activity"/>
    <property type="evidence" value="ECO:0007669"/>
    <property type="project" value="UniProtKB-EC"/>
</dbReference>
<dbReference type="PANTHER" id="PTHR45977">
    <property type="entry name" value="TARGET OF ERK KINASE MPK-1"/>
    <property type="match status" value="1"/>
</dbReference>
<evidence type="ECO:0000256" key="8">
    <source>
        <dbReference type="ARBA" id="ARBA00022786"/>
    </source>
</evidence>
<reference evidence="18 19" key="1">
    <citation type="journal article" date="2020" name="Nat. Food">
        <title>A phased Vanilla planifolia genome enables genetic improvement of flavour and production.</title>
        <authorList>
            <person name="Hasing T."/>
            <person name="Tang H."/>
            <person name="Brym M."/>
            <person name="Khazi F."/>
            <person name="Huang T."/>
            <person name="Chambers A.H."/>
        </authorList>
    </citation>
    <scope>NUCLEOTIDE SEQUENCE [LARGE SCALE GENOMIC DNA]</scope>
    <source>
        <tissue evidence="16">Leaf</tissue>
    </source>
</reference>
<evidence type="ECO:0000256" key="7">
    <source>
        <dbReference type="ARBA" id="ARBA00022771"/>
    </source>
</evidence>
<dbReference type="EMBL" id="JADCNL010000010">
    <property type="protein sequence ID" value="KAG0464236.1"/>
    <property type="molecule type" value="Genomic_DNA"/>
</dbReference>
<keyword evidence="5 14" id="KW-0812">Transmembrane</keyword>
<keyword evidence="7 12" id="KW-0863">Zinc-finger</keyword>
<feature type="transmembrane region" description="Helical" evidence="14">
    <location>
        <begin position="102"/>
        <end position="120"/>
    </location>
</feature>
<dbReference type="GO" id="GO:0000325">
    <property type="term" value="C:plant-type vacuole"/>
    <property type="evidence" value="ECO:0007669"/>
    <property type="project" value="TreeGrafter"/>
</dbReference>
<evidence type="ECO:0000313" key="16">
    <source>
        <dbReference type="EMBL" id="KAG0464236.1"/>
    </source>
</evidence>
<organism evidence="16 18">
    <name type="scientific">Vanilla planifolia</name>
    <name type="common">Vanilla</name>
    <dbReference type="NCBI Taxonomy" id="51239"/>
    <lineage>
        <taxon>Eukaryota</taxon>
        <taxon>Viridiplantae</taxon>
        <taxon>Streptophyta</taxon>
        <taxon>Embryophyta</taxon>
        <taxon>Tracheophyta</taxon>
        <taxon>Spermatophyta</taxon>
        <taxon>Magnoliopsida</taxon>
        <taxon>Liliopsida</taxon>
        <taxon>Asparagales</taxon>
        <taxon>Orchidaceae</taxon>
        <taxon>Vanilloideae</taxon>
        <taxon>Vanilleae</taxon>
        <taxon>Vanilla</taxon>
    </lineage>
</organism>
<feature type="domain" description="RING-type" evidence="15">
    <location>
        <begin position="308"/>
        <end position="349"/>
    </location>
</feature>
<dbReference type="GO" id="GO:0006511">
    <property type="term" value="P:ubiquitin-dependent protein catabolic process"/>
    <property type="evidence" value="ECO:0007669"/>
    <property type="project" value="TreeGrafter"/>
</dbReference>
<keyword evidence="18" id="KW-1185">Reference proteome</keyword>
<evidence type="ECO:0000256" key="11">
    <source>
        <dbReference type="ARBA" id="ARBA00023136"/>
    </source>
</evidence>
<dbReference type="Proteomes" id="UP000636800">
    <property type="component" value="Chromosome 10"/>
</dbReference>
<evidence type="ECO:0000259" key="15">
    <source>
        <dbReference type="PROSITE" id="PS50089"/>
    </source>
</evidence>
<feature type="region of interest" description="Disordered" evidence="13">
    <location>
        <begin position="135"/>
        <end position="164"/>
    </location>
</feature>
<dbReference type="AlphaFoldDB" id="A0A835Q4Y3"/>
<keyword evidence="4" id="KW-0808">Transferase</keyword>
<feature type="transmembrane region" description="Helical" evidence="14">
    <location>
        <begin position="231"/>
        <end position="251"/>
    </location>
</feature>
<dbReference type="PANTHER" id="PTHR45977:SF11">
    <property type="entry name" value="E3 UBIQUITIN PROTEIN LIGASE RIE1"/>
    <property type="match status" value="1"/>
</dbReference>
<feature type="transmembrane region" description="Helical" evidence="14">
    <location>
        <begin position="206"/>
        <end position="224"/>
    </location>
</feature>
<keyword evidence="8" id="KW-0833">Ubl conjugation pathway</keyword>
<gene>
    <name evidence="17" type="ORF">HPP92_019866</name>
    <name evidence="16" type="ORF">HPP92_020305</name>
</gene>
<keyword evidence="11 14" id="KW-0472">Membrane</keyword>
<evidence type="ECO:0000256" key="6">
    <source>
        <dbReference type="ARBA" id="ARBA00022723"/>
    </source>
</evidence>
<evidence type="ECO:0000313" key="19">
    <source>
        <dbReference type="Proteomes" id="UP000639772"/>
    </source>
</evidence>
<dbReference type="InterPro" id="IPR001841">
    <property type="entry name" value="Znf_RING"/>
</dbReference>
<evidence type="ECO:0000256" key="10">
    <source>
        <dbReference type="ARBA" id="ARBA00022989"/>
    </source>
</evidence>
<dbReference type="Pfam" id="PF13639">
    <property type="entry name" value="zf-RING_2"/>
    <property type="match status" value="1"/>
</dbReference>
<keyword evidence="10 14" id="KW-1133">Transmembrane helix</keyword>
<evidence type="ECO:0000256" key="9">
    <source>
        <dbReference type="ARBA" id="ARBA00022833"/>
    </source>
</evidence>
<dbReference type="OrthoDB" id="8062037at2759"/>